<gene>
    <name evidence="3" type="ORF">PFICI_10025</name>
</gene>
<dbReference type="eggNOG" id="KOG4177">
    <property type="taxonomic scope" value="Eukaryota"/>
</dbReference>
<dbReference type="HOGENOM" id="CLU_000288_138_0_1"/>
<dbReference type="InParanoid" id="W3WVR4"/>
<sequence length="345" mass="39415">MRLINTSTLILSEFFGSDIPQYAIFSHTWERNSEVTYQQWIAPHTDALIKKSGYQKIIGACRIARSHEIDWMWVDTNCIDKTSSAELSEAINSMFTWYHAAVECYVHMADVSLQQNSDVGKQPAFRESKWFTRGWTLQELLAPREVIFYSRDWVKLGSRDGDLLLQAISEVTGIKREALSSIKEMSDSSVAAKMSWLSRRRTTREEDMAYCMLGIFDLNMPLLYGEGRKAFTRLQEEIIKTSSDQSIFAWTWNDDVPSDWTSILAPSPSTFSQAANIFAYSKRNSTSYSITNVGLSIELPLAHSFGNSWILLNIWNGAGVFESLCLPVRRRHKNFSGLYCRCDVP</sequence>
<dbReference type="OMA" id="QENWSEV"/>
<dbReference type="STRING" id="1229662.W3WVR4"/>
<dbReference type="RefSeq" id="XP_007836797.1">
    <property type="nucleotide sequence ID" value="XM_007838606.1"/>
</dbReference>
<name>W3WVR4_PESFW</name>
<dbReference type="Proteomes" id="UP000030651">
    <property type="component" value="Unassembled WGS sequence"/>
</dbReference>
<organism evidence="3 4">
    <name type="scientific">Pestalotiopsis fici (strain W106-1 / CGMCC3.15140)</name>
    <dbReference type="NCBI Taxonomy" id="1229662"/>
    <lineage>
        <taxon>Eukaryota</taxon>
        <taxon>Fungi</taxon>
        <taxon>Dikarya</taxon>
        <taxon>Ascomycota</taxon>
        <taxon>Pezizomycotina</taxon>
        <taxon>Sordariomycetes</taxon>
        <taxon>Xylariomycetidae</taxon>
        <taxon>Amphisphaeriales</taxon>
        <taxon>Sporocadaceae</taxon>
        <taxon>Pestalotiopsis</taxon>
    </lineage>
</organism>
<reference evidence="4" key="1">
    <citation type="journal article" date="2015" name="BMC Genomics">
        <title>Genomic and transcriptomic analysis of the endophytic fungus Pestalotiopsis fici reveals its lifestyle and high potential for synthesis of natural products.</title>
        <authorList>
            <person name="Wang X."/>
            <person name="Zhang X."/>
            <person name="Liu L."/>
            <person name="Xiang M."/>
            <person name="Wang W."/>
            <person name="Sun X."/>
            <person name="Che Y."/>
            <person name="Guo L."/>
            <person name="Liu G."/>
            <person name="Guo L."/>
            <person name="Wang C."/>
            <person name="Yin W.B."/>
            <person name="Stadler M."/>
            <person name="Zhang X."/>
            <person name="Liu X."/>
        </authorList>
    </citation>
    <scope>NUCLEOTIDE SEQUENCE [LARGE SCALE GENOMIC DNA]</scope>
    <source>
        <strain evidence="4">W106-1 / CGMCC3.15140</strain>
    </source>
</reference>
<feature type="domain" description="Heterokaryon incompatibility" evidence="1">
    <location>
        <begin position="22"/>
        <end position="112"/>
    </location>
</feature>
<feature type="domain" description="DUF8212" evidence="2">
    <location>
        <begin position="229"/>
        <end position="252"/>
    </location>
</feature>
<dbReference type="InterPro" id="IPR058525">
    <property type="entry name" value="DUF8212"/>
</dbReference>
<evidence type="ECO:0000313" key="4">
    <source>
        <dbReference type="Proteomes" id="UP000030651"/>
    </source>
</evidence>
<protein>
    <submittedName>
        <fullName evidence="3">Uncharacterized protein</fullName>
    </submittedName>
</protein>
<dbReference type="PANTHER" id="PTHR10622:SF10">
    <property type="entry name" value="HET DOMAIN-CONTAINING PROTEIN"/>
    <property type="match status" value="1"/>
</dbReference>
<accession>W3WVR4</accession>
<dbReference type="GeneID" id="19275038"/>
<evidence type="ECO:0000313" key="3">
    <source>
        <dbReference type="EMBL" id="ETS77963.1"/>
    </source>
</evidence>
<evidence type="ECO:0000259" key="2">
    <source>
        <dbReference type="Pfam" id="PF26640"/>
    </source>
</evidence>
<dbReference type="InterPro" id="IPR010730">
    <property type="entry name" value="HET"/>
</dbReference>
<proteinExistence type="predicted"/>
<dbReference type="Pfam" id="PF26640">
    <property type="entry name" value="DUF8212"/>
    <property type="match status" value="1"/>
</dbReference>
<evidence type="ECO:0000259" key="1">
    <source>
        <dbReference type="Pfam" id="PF06985"/>
    </source>
</evidence>
<dbReference type="PANTHER" id="PTHR10622">
    <property type="entry name" value="HET DOMAIN-CONTAINING PROTEIN"/>
    <property type="match status" value="1"/>
</dbReference>
<keyword evidence="4" id="KW-1185">Reference proteome</keyword>
<dbReference type="AlphaFoldDB" id="W3WVR4"/>
<dbReference type="Pfam" id="PF06985">
    <property type="entry name" value="HET"/>
    <property type="match status" value="1"/>
</dbReference>
<dbReference type="EMBL" id="KI912115">
    <property type="protein sequence ID" value="ETS77963.1"/>
    <property type="molecule type" value="Genomic_DNA"/>
</dbReference>
<dbReference type="KEGG" id="pfy:PFICI_10025"/>
<dbReference type="OrthoDB" id="20872at2759"/>